<dbReference type="PANTHER" id="PTHR11319">
    <property type="entry name" value="G PROTEIN-COUPLED RECEPTOR-RELATED"/>
    <property type="match status" value="1"/>
</dbReference>
<dbReference type="PANTHER" id="PTHR11319:SF35">
    <property type="entry name" value="OUTER MEMBRANE PROTEIN PMPC-RELATED"/>
    <property type="match status" value="1"/>
</dbReference>
<dbReference type="SMART" id="SM00710">
    <property type="entry name" value="PbH1"/>
    <property type="match status" value="7"/>
</dbReference>
<evidence type="ECO:0008006" key="3">
    <source>
        <dbReference type="Google" id="ProtNLM"/>
    </source>
</evidence>
<sequence length="1357" mass="141238">DDMYCDDGGAASSYDACELGTDCTDCGVRDDMYCDDGGAASSYDACELGTDCTDCGVRYDCEKLQGGGLSCPELEGFGCECVSSPPPPRDSDSNHDAQNLVDDASLCEDTCVYSDDMYCDDGGAASSYDACELGTDCTDCGVRYDCEQLQGGGLSCPELEGFGCECVSSPPPPGDNASSLPILHTEGSTAYVNDSTYAQQHLHAAIRNASVSTVIVSVNISLTDSDTPPLTRALYISGECPGEALCMIDGGGRLRLFNVSQGAHLTLSGLMLMGGNARDGGAIRAFGDANVTLRGCNLWNNTAEYSGGAIRVDHGHVTVTAVDVAFNRAVLHGAFLGSPGGVTMTLSNSTFRHNCAELGKGGVMSLSGEVNHNFNGINDDVRTVIDIGDCDFLANTADKDGAVYYSTVSVTVEVTRSRFAKNSGLLRELASSVICIGTATPMLPTVAFEQCSFAEHFPEGATNVGRLVFAYGFHSLNFTDCLFRDNFPSENGPLISANGLSESSVWENNGAGVSAVTLVRCYTVRNGLLMELRTNVRLQVVDSLITVSVGVMVIRYDIFVMLSGSQFKDCHVHGNGGAVVHAGAACYDKDYIAEDGFKHHVLVINCAITGVSSNASGGAFFLDGVNTSVVNSSFSANHAARDGGSIYVEGGVLRISGSLLSTCSGKKGGAVYARSTEVVLEGCQIANHTSQDSGGGLYVQGGSVQLHAGTQLLGNLAKLGDGGGLYSDGASLSLTDCILQCNQAALSGGTLLVLRAAVTVAGSIISDSVAGINGGGVSILQGQLHLTHSELERCSASAGSGGAVFIYATDMAMNASSISGCHSGLGGAVQGEGGRVAVSVSSFVGNEASADGGGLLFADSVIYFARSQVANNTAQGCGGAMAVGRSVVSVADCHVEYNRGDCGGGLWLDEGGNLTLLRTTLQGNVASMGGALHAVPGIVASRMEECTFLGNVADYGTVFLRPPEAATVFTGLRFAENDVSVGRNIFWEHNPSAATELTLHCANCTHPEGTHIFVTSPVHFLLMQGGAAVPQDGLHLKGGFTFDPPLVYVVLDYYQNAVSLVPTSEIWVSSSALEGAALRGETKAAYVSSHGAEFPEMTCTGTPGGRFLLDFTPQIDTWQRVNISVTLAGCVDGEQYLESAQLCQPCAPGSIKFDAGSTGCASCEDSGLNCTGGNHFILEPGYWMPLEAGLADCASHPSPAECVLGRVYRCEEPFSHGSAGAQGCTSSTRLRENRNGSFHVDQALLCADGYSTERVLCSSCTAGHYRTADGKCAACGDSEEKYGQLAAAVLLLGLLLLLIVRALKWIKQTAVTHVAQRRQGALAVTNAGRRPYKAMLGAICGNVQVRHVAWERAPACF</sequence>
<feature type="non-terminal residue" evidence="1">
    <location>
        <position position="1"/>
    </location>
</feature>
<keyword evidence="2" id="KW-1185">Reference proteome</keyword>
<dbReference type="InterPro" id="IPR006626">
    <property type="entry name" value="PbH1"/>
</dbReference>
<dbReference type="EMBL" id="LGRX02023841">
    <property type="protein sequence ID" value="KAK3254259.1"/>
    <property type="molecule type" value="Genomic_DNA"/>
</dbReference>
<evidence type="ECO:0000313" key="1">
    <source>
        <dbReference type="EMBL" id="KAK3254259.1"/>
    </source>
</evidence>
<reference evidence="1 2" key="1">
    <citation type="journal article" date="2015" name="Genome Biol. Evol.">
        <title>Comparative Genomics of a Bacterivorous Green Alga Reveals Evolutionary Causalities and Consequences of Phago-Mixotrophic Mode of Nutrition.</title>
        <authorList>
            <person name="Burns J.A."/>
            <person name="Paasch A."/>
            <person name="Narechania A."/>
            <person name="Kim E."/>
        </authorList>
    </citation>
    <scope>NUCLEOTIDE SEQUENCE [LARGE SCALE GENOMIC DNA]</scope>
    <source>
        <strain evidence="1 2">PLY_AMNH</strain>
    </source>
</reference>
<evidence type="ECO:0000313" key="2">
    <source>
        <dbReference type="Proteomes" id="UP001190700"/>
    </source>
</evidence>
<organism evidence="1 2">
    <name type="scientific">Cymbomonas tetramitiformis</name>
    <dbReference type="NCBI Taxonomy" id="36881"/>
    <lineage>
        <taxon>Eukaryota</taxon>
        <taxon>Viridiplantae</taxon>
        <taxon>Chlorophyta</taxon>
        <taxon>Pyramimonadophyceae</taxon>
        <taxon>Pyramimonadales</taxon>
        <taxon>Pyramimonadaceae</taxon>
        <taxon>Cymbomonas</taxon>
    </lineage>
</organism>
<proteinExistence type="predicted"/>
<dbReference type="SUPFAM" id="SSF51126">
    <property type="entry name" value="Pectin lyase-like"/>
    <property type="match status" value="3"/>
</dbReference>
<dbReference type="InterPro" id="IPR011050">
    <property type="entry name" value="Pectin_lyase_fold/virulence"/>
</dbReference>
<protein>
    <recommendedName>
        <fullName evidence="3">Right handed beta helix domain-containing protein</fullName>
    </recommendedName>
</protein>
<gene>
    <name evidence="1" type="ORF">CYMTET_36521</name>
</gene>
<accession>A0AAE0F7C2</accession>
<dbReference type="Proteomes" id="UP001190700">
    <property type="component" value="Unassembled WGS sequence"/>
</dbReference>
<comment type="caution">
    <text evidence="1">The sequence shown here is derived from an EMBL/GenBank/DDBJ whole genome shotgun (WGS) entry which is preliminary data.</text>
</comment>
<name>A0AAE0F7C2_9CHLO</name>